<feature type="binding site" evidence="8">
    <location>
        <begin position="245"/>
        <end position="246"/>
    </location>
    <ligand>
        <name>NAD(+)</name>
        <dbReference type="ChEBI" id="CHEBI:57540"/>
    </ligand>
</feature>
<dbReference type="STRING" id="136037.A0A067R5P7"/>
<dbReference type="GO" id="GO:0017136">
    <property type="term" value="F:histone deacetylase activity, NAD-dependent"/>
    <property type="evidence" value="ECO:0007669"/>
    <property type="project" value="InterPro"/>
</dbReference>
<evidence type="ECO:0000256" key="10">
    <source>
        <dbReference type="PROSITE-ProRule" id="PRU00236"/>
    </source>
</evidence>
<dbReference type="InterPro" id="IPR050134">
    <property type="entry name" value="NAD-dep_sirtuin_deacylases"/>
</dbReference>
<feature type="binding site" evidence="9 10">
    <location>
        <position position="208"/>
    </location>
    <ligand>
        <name>Zn(2+)</name>
        <dbReference type="ChEBI" id="CHEBI:29105"/>
    </ligand>
</feature>
<dbReference type="InterPro" id="IPR026591">
    <property type="entry name" value="Sirtuin_cat_small_dom_sf"/>
</dbReference>
<feature type="binding site" evidence="9 10">
    <location>
        <position position="182"/>
    </location>
    <ligand>
        <name>Zn(2+)</name>
        <dbReference type="ChEBI" id="CHEBI:29105"/>
    </ligand>
</feature>
<dbReference type="Proteomes" id="UP000027135">
    <property type="component" value="Unassembled WGS sequence"/>
</dbReference>
<feature type="binding site" evidence="9 10">
    <location>
        <position position="179"/>
    </location>
    <ligand>
        <name>Zn(2+)</name>
        <dbReference type="ChEBI" id="CHEBI:29105"/>
    </ligand>
</feature>
<dbReference type="GO" id="GO:0005634">
    <property type="term" value="C:nucleus"/>
    <property type="evidence" value="ECO:0007669"/>
    <property type="project" value="TreeGrafter"/>
</dbReference>
<keyword evidence="4 6" id="KW-0862">Zinc</keyword>
<dbReference type="Gene3D" id="3.40.50.1220">
    <property type="entry name" value="TPP-binding domain"/>
    <property type="match status" value="1"/>
</dbReference>
<dbReference type="InParanoid" id="A0A067R5P7"/>
<protein>
    <recommendedName>
        <fullName evidence="6">NAD-dependent protein deacetylase</fullName>
        <ecNumber evidence="6">2.3.1.286</ecNumber>
    </recommendedName>
</protein>
<dbReference type="PROSITE" id="PS50305">
    <property type="entry name" value="SIRTUIN"/>
    <property type="match status" value="1"/>
</dbReference>
<dbReference type="GO" id="GO:0008270">
    <property type="term" value="F:zinc ion binding"/>
    <property type="evidence" value="ECO:0007669"/>
    <property type="project" value="UniProtKB-UniRule"/>
</dbReference>
<dbReference type="InterPro" id="IPR026590">
    <property type="entry name" value="Ssirtuin_cat_dom"/>
</dbReference>
<keyword evidence="13" id="KW-1185">Reference proteome</keyword>
<evidence type="ECO:0000256" key="6">
    <source>
        <dbReference type="PIRNR" id="PIRNR037938"/>
    </source>
</evidence>
<evidence type="ECO:0000256" key="9">
    <source>
        <dbReference type="PIRSR" id="PIRSR037938-3"/>
    </source>
</evidence>
<organism evidence="12 13">
    <name type="scientific">Zootermopsis nevadensis</name>
    <name type="common">Dampwood termite</name>
    <dbReference type="NCBI Taxonomy" id="136037"/>
    <lineage>
        <taxon>Eukaryota</taxon>
        <taxon>Metazoa</taxon>
        <taxon>Ecdysozoa</taxon>
        <taxon>Arthropoda</taxon>
        <taxon>Hexapoda</taxon>
        <taxon>Insecta</taxon>
        <taxon>Pterygota</taxon>
        <taxon>Neoptera</taxon>
        <taxon>Polyneoptera</taxon>
        <taxon>Dictyoptera</taxon>
        <taxon>Blattodea</taxon>
        <taxon>Blattoidea</taxon>
        <taxon>Termitoidae</taxon>
        <taxon>Termopsidae</taxon>
        <taxon>Zootermopsis</taxon>
    </lineage>
</organism>
<comment type="catalytic activity">
    <reaction evidence="6">
        <text>N(6)-acetyl-L-lysyl-[protein] + NAD(+) + H2O = 2''-O-acetyl-ADP-D-ribose + nicotinamide + L-lysyl-[protein]</text>
        <dbReference type="Rhea" id="RHEA:43636"/>
        <dbReference type="Rhea" id="RHEA-COMP:9752"/>
        <dbReference type="Rhea" id="RHEA-COMP:10731"/>
        <dbReference type="ChEBI" id="CHEBI:15377"/>
        <dbReference type="ChEBI" id="CHEBI:17154"/>
        <dbReference type="ChEBI" id="CHEBI:29969"/>
        <dbReference type="ChEBI" id="CHEBI:57540"/>
        <dbReference type="ChEBI" id="CHEBI:61930"/>
        <dbReference type="ChEBI" id="CHEBI:83767"/>
        <dbReference type="EC" id="2.3.1.286"/>
    </reaction>
</comment>
<feature type="active site" description="Proton acceptor" evidence="7 10">
    <location>
        <position position="171"/>
    </location>
</feature>
<dbReference type="PANTHER" id="PTHR11085">
    <property type="entry name" value="NAD-DEPENDENT PROTEIN DEACYLASE SIRTUIN-5, MITOCHONDRIAL-RELATED"/>
    <property type="match status" value="1"/>
</dbReference>
<evidence type="ECO:0000256" key="7">
    <source>
        <dbReference type="PIRSR" id="PIRSR037938-1"/>
    </source>
</evidence>
<dbReference type="OMA" id="YFVRCLH"/>
<dbReference type="PIRSF" id="PIRSF037938">
    <property type="entry name" value="SIR2_euk"/>
    <property type="match status" value="1"/>
</dbReference>
<keyword evidence="5 6" id="KW-0520">NAD</keyword>
<gene>
    <name evidence="12" type="ORF">L798_06575</name>
</gene>
<comment type="similarity">
    <text evidence="1 6">Belongs to the sirtuin family. Class I subfamily.</text>
</comment>
<dbReference type="GO" id="GO:0070403">
    <property type="term" value="F:NAD+ binding"/>
    <property type="evidence" value="ECO:0007669"/>
    <property type="project" value="UniProtKB-UniRule"/>
</dbReference>
<feature type="binding site" evidence="8">
    <location>
        <begin position="151"/>
        <end position="154"/>
    </location>
    <ligand>
        <name>NAD(+)</name>
        <dbReference type="ChEBI" id="CHEBI:57540"/>
    </ligand>
</feature>
<feature type="domain" description="Deacetylase sirtuin-type" evidence="11">
    <location>
        <begin position="41"/>
        <end position="309"/>
    </location>
</feature>
<keyword evidence="3 6" id="KW-0479">Metal-binding</keyword>
<evidence type="ECO:0000256" key="5">
    <source>
        <dbReference type="ARBA" id="ARBA00023027"/>
    </source>
</evidence>
<evidence type="ECO:0000256" key="3">
    <source>
        <dbReference type="ARBA" id="ARBA00022723"/>
    </source>
</evidence>
<evidence type="ECO:0000259" key="11">
    <source>
        <dbReference type="PROSITE" id="PS50305"/>
    </source>
</evidence>
<dbReference type="EMBL" id="KK852680">
    <property type="protein sequence ID" value="KDR18595.1"/>
    <property type="molecule type" value="Genomic_DNA"/>
</dbReference>
<feature type="binding site" evidence="8">
    <location>
        <begin position="68"/>
        <end position="72"/>
    </location>
    <ligand>
        <name>NAD(+)</name>
        <dbReference type="ChEBI" id="CHEBI:57540"/>
    </ligand>
</feature>
<keyword evidence="2 6" id="KW-0808">Transferase</keyword>
<dbReference type="InterPro" id="IPR029035">
    <property type="entry name" value="DHS-like_NAD/FAD-binding_dom"/>
</dbReference>
<evidence type="ECO:0000256" key="1">
    <source>
        <dbReference type="ARBA" id="ARBA00006924"/>
    </source>
</evidence>
<dbReference type="EC" id="2.3.1.286" evidence="6"/>
<evidence type="ECO:0000256" key="2">
    <source>
        <dbReference type="ARBA" id="ARBA00022679"/>
    </source>
</evidence>
<dbReference type="OrthoDB" id="420264at2759"/>
<dbReference type="Pfam" id="PF02146">
    <property type="entry name" value="SIR2"/>
    <property type="match status" value="1"/>
</dbReference>
<dbReference type="PANTHER" id="PTHR11085:SF7">
    <property type="entry name" value="NAD-DEPENDENT PROTEIN DEACETYLASE"/>
    <property type="match status" value="1"/>
</dbReference>
<proteinExistence type="inferred from homology"/>
<sequence>MSSSLQVMRILWQRSQTSYVALKFVSLQPVTCHLRYFSKDFNLSADSLKSFANHLKERSSNVLVMAGAGLSTPSGIPDFRSPGTGLYYNLKQYNLPYPEAIFDLVYFEKDPRPFLTLAKELYPGGKYQPNLGHHFVHLLHKKGKLLRMYTQNIDGLERLSGIPEEKLVEAHGGFSTSSCIRCSKKHDPYKTREAILQGKTVYCDRSFCKGLVKPDIVFFGEALPDRFWLHEMDTSLADFLIVIGTSLEVYPFSSVADAVQFNIPRLLLNRTAVGSFGNRDNDAILSDDIIESVKNLAIALGWMNELEELVRHYEQNK</sequence>
<dbReference type="eggNOG" id="KOG2682">
    <property type="taxonomic scope" value="Eukaryota"/>
</dbReference>
<evidence type="ECO:0000313" key="13">
    <source>
        <dbReference type="Proteomes" id="UP000027135"/>
    </source>
</evidence>
<dbReference type="AlphaFoldDB" id="A0A067R5P7"/>
<evidence type="ECO:0000313" key="12">
    <source>
        <dbReference type="EMBL" id="KDR18595.1"/>
    </source>
</evidence>
<reference evidence="12 13" key="1">
    <citation type="journal article" date="2014" name="Nat. Commun.">
        <title>Molecular traces of alternative social organization in a termite genome.</title>
        <authorList>
            <person name="Terrapon N."/>
            <person name="Li C."/>
            <person name="Robertson H.M."/>
            <person name="Ji L."/>
            <person name="Meng X."/>
            <person name="Booth W."/>
            <person name="Chen Z."/>
            <person name="Childers C.P."/>
            <person name="Glastad K.M."/>
            <person name="Gokhale K."/>
            <person name="Gowin J."/>
            <person name="Gronenberg W."/>
            <person name="Hermansen R.A."/>
            <person name="Hu H."/>
            <person name="Hunt B.G."/>
            <person name="Huylmans A.K."/>
            <person name="Khalil S.M."/>
            <person name="Mitchell R.D."/>
            <person name="Munoz-Torres M.C."/>
            <person name="Mustard J.A."/>
            <person name="Pan H."/>
            <person name="Reese J.T."/>
            <person name="Scharf M.E."/>
            <person name="Sun F."/>
            <person name="Vogel H."/>
            <person name="Xiao J."/>
            <person name="Yang W."/>
            <person name="Yang Z."/>
            <person name="Yang Z."/>
            <person name="Zhou J."/>
            <person name="Zhu J."/>
            <person name="Brent C.S."/>
            <person name="Elsik C.G."/>
            <person name="Goodisman M.A."/>
            <person name="Liberles D.A."/>
            <person name="Roe R.M."/>
            <person name="Vargo E.L."/>
            <person name="Vilcinskas A."/>
            <person name="Wang J."/>
            <person name="Bornberg-Bauer E."/>
            <person name="Korb J."/>
            <person name="Zhang G."/>
            <person name="Liebig J."/>
        </authorList>
    </citation>
    <scope>NUCLEOTIDE SEQUENCE [LARGE SCALE GENOMIC DNA]</scope>
    <source>
        <tissue evidence="12">Whole organism</tissue>
    </source>
</reference>
<dbReference type="InterPro" id="IPR017328">
    <property type="entry name" value="Sirtuin_class_I"/>
</dbReference>
<accession>A0A067R5P7</accession>
<dbReference type="Gene3D" id="3.30.1600.10">
    <property type="entry name" value="SIR2/SIRT2 'Small Domain"/>
    <property type="match status" value="1"/>
</dbReference>
<comment type="cofactor">
    <cofactor evidence="9">
        <name>Zn(2+)</name>
        <dbReference type="ChEBI" id="CHEBI:29105"/>
    </cofactor>
    <text evidence="9">Binds 1 zinc ion per subunit.</text>
</comment>
<feature type="binding site" evidence="10">
    <location>
        <position position="203"/>
    </location>
    <ligand>
        <name>Zn(2+)</name>
        <dbReference type="ChEBI" id="CHEBI:29105"/>
    </ligand>
</feature>
<name>A0A067R5P7_ZOONE</name>
<feature type="binding site" evidence="8">
    <location>
        <begin position="78"/>
        <end position="80"/>
    </location>
    <ligand>
        <name>NAD(+)</name>
        <dbReference type="ChEBI" id="CHEBI:57540"/>
    </ligand>
</feature>
<evidence type="ECO:0000256" key="8">
    <source>
        <dbReference type="PIRSR" id="PIRSR037938-2"/>
    </source>
</evidence>
<evidence type="ECO:0000256" key="4">
    <source>
        <dbReference type="ARBA" id="ARBA00022833"/>
    </source>
</evidence>
<dbReference type="SUPFAM" id="SSF52467">
    <property type="entry name" value="DHS-like NAD/FAD-binding domain"/>
    <property type="match status" value="1"/>
</dbReference>
<dbReference type="InterPro" id="IPR003000">
    <property type="entry name" value="Sirtuin"/>
</dbReference>